<evidence type="ECO:0000313" key="2">
    <source>
        <dbReference type="Proteomes" id="UP001595615"/>
    </source>
</evidence>
<sequence length="123" mass="13912">MDAERDPSLDTLLLLDGETFVIDPAGHYWVKFEAIRCEVTATRPHGLRYSLTLHDRANKRIVGFDNAHAVKAGKGPGARKPAAFDHTHRLRTIRPYDYIDAASLLTDFWKIVDAVLDERGVKR</sequence>
<dbReference type="EMBL" id="JBHRXV010000001">
    <property type="protein sequence ID" value="MFC3711339.1"/>
    <property type="molecule type" value="Genomic_DNA"/>
</dbReference>
<dbReference type="Pfam" id="PF20126">
    <property type="entry name" value="TumE"/>
    <property type="match status" value="1"/>
</dbReference>
<evidence type="ECO:0000313" key="1">
    <source>
        <dbReference type="EMBL" id="MFC3711339.1"/>
    </source>
</evidence>
<accession>A0ABV7X7N8</accession>
<protein>
    <submittedName>
        <fullName evidence="1">DUF6516 family protein</fullName>
    </submittedName>
</protein>
<dbReference type="InterPro" id="IPR045397">
    <property type="entry name" value="TumE-like"/>
</dbReference>
<dbReference type="Proteomes" id="UP001595615">
    <property type="component" value="Unassembled WGS sequence"/>
</dbReference>
<reference evidence="2" key="1">
    <citation type="journal article" date="2019" name="Int. J. Syst. Evol. Microbiol.">
        <title>The Global Catalogue of Microorganisms (GCM) 10K type strain sequencing project: providing services to taxonomists for standard genome sequencing and annotation.</title>
        <authorList>
            <consortium name="The Broad Institute Genomics Platform"/>
            <consortium name="The Broad Institute Genome Sequencing Center for Infectious Disease"/>
            <person name="Wu L."/>
            <person name="Ma J."/>
        </authorList>
    </citation>
    <scope>NUCLEOTIDE SEQUENCE [LARGE SCALE GENOMIC DNA]</scope>
    <source>
        <strain evidence="2">KCTC 42644</strain>
    </source>
</reference>
<organism evidence="1 2">
    <name type="scientific">Sphingoaurantiacus capsulatus</name>
    <dbReference type="NCBI Taxonomy" id="1771310"/>
    <lineage>
        <taxon>Bacteria</taxon>
        <taxon>Pseudomonadati</taxon>
        <taxon>Pseudomonadota</taxon>
        <taxon>Alphaproteobacteria</taxon>
        <taxon>Sphingomonadales</taxon>
        <taxon>Sphingosinicellaceae</taxon>
        <taxon>Sphingoaurantiacus</taxon>
    </lineage>
</organism>
<keyword evidence="2" id="KW-1185">Reference proteome</keyword>
<name>A0ABV7X7N8_9SPHN</name>
<comment type="caution">
    <text evidence="1">The sequence shown here is derived from an EMBL/GenBank/DDBJ whole genome shotgun (WGS) entry which is preliminary data.</text>
</comment>
<gene>
    <name evidence="1" type="ORF">ACFOMD_02075</name>
</gene>
<dbReference type="RefSeq" id="WP_380856053.1">
    <property type="nucleotide sequence ID" value="NZ_JBHRXV010000001.1"/>
</dbReference>
<proteinExistence type="predicted"/>